<reference evidence="1 2" key="1">
    <citation type="submission" date="2022-05" db="EMBL/GenBank/DDBJ databases">
        <authorList>
            <consortium name="Genoscope - CEA"/>
            <person name="William W."/>
        </authorList>
    </citation>
    <scope>NUCLEOTIDE SEQUENCE [LARGE SCALE GENOMIC DNA]</scope>
</reference>
<evidence type="ECO:0000313" key="2">
    <source>
        <dbReference type="Proteomes" id="UP001159428"/>
    </source>
</evidence>
<accession>A0AAU9WCQ6</accession>
<protein>
    <submittedName>
        <fullName evidence="1">Uncharacterized protein</fullName>
    </submittedName>
</protein>
<keyword evidence="2" id="KW-1185">Reference proteome</keyword>
<name>A0AAU9WCQ6_9CNID</name>
<comment type="caution">
    <text evidence="1">The sequence shown here is derived from an EMBL/GenBank/DDBJ whole genome shotgun (WGS) entry which is preliminary data.</text>
</comment>
<gene>
    <name evidence="1" type="ORF">PMEA_00005190</name>
</gene>
<dbReference type="Proteomes" id="UP001159428">
    <property type="component" value="Unassembled WGS sequence"/>
</dbReference>
<proteinExistence type="predicted"/>
<evidence type="ECO:0000313" key="1">
    <source>
        <dbReference type="EMBL" id="CAH3112486.1"/>
    </source>
</evidence>
<dbReference type="EMBL" id="CALNXJ010000013">
    <property type="protein sequence ID" value="CAH3112486.1"/>
    <property type="molecule type" value="Genomic_DNA"/>
</dbReference>
<organism evidence="1 2">
    <name type="scientific">Pocillopora meandrina</name>
    <dbReference type="NCBI Taxonomy" id="46732"/>
    <lineage>
        <taxon>Eukaryota</taxon>
        <taxon>Metazoa</taxon>
        <taxon>Cnidaria</taxon>
        <taxon>Anthozoa</taxon>
        <taxon>Hexacorallia</taxon>
        <taxon>Scleractinia</taxon>
        <taxon>Astrocoeniina</taxon>
        <taxon>Pocilloporidae</taxon>
        <taxon>Pocillopora</taxon>
    </lineage>
</organism>
<dbReference type="AlphaFoldDB" id="A0AAU9WCQ6"/>
<sequence>MAETKKGRGLLSICKEPVHRFHGLAFVPVDRTKFNFFRKRFSGILTHRPFTICAEGKEGLRNSKLYCHVVEESGNQWAIRPYQLMGIADEEAYLVDLNSMKIESASIYSHNRRGLGAPIAITGKDGKTKAVGAITLDDNEQISFVLFSQIDRSRLPQGW</sequence>